<feature type="domain" description="Acyltransferase 3" evidence="2">
    <location>
        <begin position="17"/>
        <end position="329"/>
    </location>
</feature>
<gene>
    <name evidence="3" type="ORF">K1X13_02945</name>
</gene>
<dbReference type="RefSeq" id="WP_221023533.1">
    <property type="nucleotide sequence ID" value="NZ_JAIEZQ010000001.1"/>
</dbReference>
<keyword evidence="1" id="KW-1133">Transmembrane helix</keyword>
<dbReference type="Proteomes" id="UP000754710">
    <property type="component" value="Unassembled WGS sequence"/>
</dbReference>
<keyword evidence="3" id="KW-0808">Transferase</keyword>
<dbReference type="InterPro" id="IPR002656">
    <property type="entry name" value="Acyl_transf_3_dom"/>
</dbReference>
<dbReference type="GO" id="GO:0016746">
    <property type="term" value="F:acyltransferase activity"/>
    <property type="evidence" value="ECO:0007669"/>
    <property type="project" value="UniProtKB-KW"/>
</dbReference>
<reference evidence="3 4" key="1">
    <citation type="submission" date="2021-08" db="EMBL/GenBank/DDBJ databases">
        <title>Nocardioides bacterium WL0053 sp. nov., isolated from the sediment.</title>
        <authorList>
            <person name="Wang L."/>
            <person name="Zhang D."/>
            <person name="Zhang A."/>
        </authorList>
    </citation>
    <scope>NUCLEOTIDE SEQUENCE [LARGE SCALE GENOMIC DNA]</scope>
    <source>
        <strain evidence="3 4">WL0053</strain>
    </source>
</reference>
<organism evidence="3 4">
    <name type="scientific">Nocardioides jiangsuensis</name>
    <dbReference type="NCBI Taxonomy" id="2866161"/>
    <lineage>
        <taxon>Bacteria</taxon>
        <taxon>Bacillati</taxon>
        <taxon>Actinomycetota</taxon>
        <taxon>Actinomycetes</taxon>
        <taxon>Propionibacteriales</taxon>
        <taxon>Nocardioidaceae</taxon>
        <taxon>Nocardioides</taxon>
    </lineage>
</organism>
<dbReference type="EMBL" id="JAIEZQ010000001">
    <property type="protein sequence ID" value="MBY9073771.1"/>
    <property type="molecule type" value="Genomic_DNA"/>
</dbReference>
<evidence type="ECO:0000313" key="4">
    <source>
        <dbReference type="Proteomes" id="UP000754710"/>
    </source>
</evidence>
<dbReference type="Pfam" id="PF01757">
    <property type="entry name" value="Acyl_transf_3"/>
    <property type="match status" value="1"/>
</dbReference>
<keyword evidence="1" id="KW-0472">Membrane</keyword>
<feature type="transmembrane region" description="Helical" evidence="1">
    <location>
        <begin position="138"/>
        <end position="160"/>
    </location>
</feature>
<dbReference type="PANTHER" id="PTHR23028">
    <property type="entry name" value="ACETYLTRANSFERASE"/>
    <property type="match status" value="1"/>
</dbReference>
<proteinExistence type="predicted"/>
<evidence type="ECO:0000256" key="1">
    <source>
        <dbReference type="SAM" id="Phobius"/>
    </source>
</evidence>
<feature type="transmembrane region" description="Helical" evidence="1">
    <location>
        <begin position="42"/>
        <end position="64"/>
    </location>
</feature>
<feature type="transmembrane region" description="Helical" evidence="1">
    <location>
        <begin position="167"/>
        <end position="185"/>
    </location>
</feature>
<sequence>MDESVATTGRWRLGHRPALDGVRGLAILLVLYDHVRLPGLGAAGPAGVTVFFCLSGFLITALLLQEHAAHTAIDLVAFYRRRVLRLLPALVAFLVVMTAVALALGFPTGKSLLDTVPVLLYLGNWVQAFGGRLGTVGITWSLAVEEQFYLVWPVVVLALARFGRTPLLVVAALGSVYAVTAKIVLWDGGAGLDRVYFGSDTQALGLLVGCALALVLHHGRRLPRVPGRLLGVLLAGLLGCAALPGELGRWVVSTVLVPLVTAGIIYAVATDSAPRWLSSPALVLVGRRSYGMYLWHTLPVLVVLPGLREAVPAPVAVVLALAATWGLTLLSWRFVEQPFLRLKDRRADRAPAEHRSRVPAA</sequence>
<accession>A0ABS7RFG6</accession>
<name>A0ABS7RFG6_9ACTN</name>
<dbReference type="PANTHER" id="PTHR23028:SF53">
    <property type="entry name" value="ACYL_TRANSF_3 DOMAIN-CONTAINING PROTEIN"/>
    <property type="match status" value="1"/>
</dbReference>
<feature type="transmembrane region" description="Helical" evidence="1">
    <location>
        <begin position="228"/>
        <end position="244"/>
    </location>
</feature>
<evidence type="ECO:0000259" key="2">
    <source>
        <dbReference type="Pfam" id="PF01757"/>
    </source>
</evidence>
<feature type="transmembrane region" description="Helical" evidence="1">
    <location>
        <begin position="197"/>
        <end position="216"/>
    </location>
</feature>
<evidence type="ECO:0000313" key="3">
    <source>
        <dbReference type="EMBL" id="MBY9073771.1"/>
    </source>
</evidence>
<comment type="caution">
    <text evidence="3">The sequence shown here is derived from an EMBL/GenBank/DDBJ whole genome shotgun (WGS) entry which is preliminary data.</text>
</comment>
<keyword evidence="4" id="KW-1185">Reference proteome</keyword>
<protein>
    <submittedName>
        <fullName evidence="3">Acyltransferase</fullName>
    </submittedName>
</protein>
<dbReference type="InterPro" id="IPR050879">
    <property type="entry name" value="Acyltransferase_3"/>
</dbReference>
<keyword evidence="1" id="KW-0812">Transmembrane</keyword>
<feature type="transmembrane region" description="Helical" evidence="1">
    <location>
        <begin position="250"/>
        <end position="269"/>
    </location>
</feature>
<keyword evidence="3" id="KW-0012">Acyltransferase</keyword>
<feature type="transmembrane region" description="Helical" evidence="1">
    <location>
        <begin position="84"/>
        <end position="106"/>
    </location>
</feature>
<feature type="transmembrane region" description="Helical" evidence="1">
    <location>
        <begin position="313"/>
        <end position="335"/>
    </location>
</feature>